<dbReference type="Gene3D" id="3.30.70.1390">
    <property type="entry name" value="ROC domain from the Parkinson's disease-associated leucine-rich repeat kinase 2"/>
    <property type="match status" value="1"/>
</dbReference>
<dbReference type="PANTHER" id="PTHR35971">
    <property type="entry name" value="SI:DKEY-31G6.6"/>
    <property type="match status" value="1"/>
</dbReference>
<name>A0A8B6F9R6_MYTGA</name>
<gene>
    <name evidence="6" type="ORF">MGAL_10B041129</name>
</gene>
<dbReference type="SMART" id="SM00409">
    <property type="entry name" value="IG"/>
    <property type="match status" value="3"/>
</dbReference>
<dbReference type="PANTHER" id="PTHR35971:SF5">
    <property type="entry name" value="OBSCURIN LIKE CYTOSKELETAL ADAPTOR 1"/>
    <property type="match status" value="1"/>
</dbReference>
<evidence type="ECO:0000259" key="5">
    <source>
        <dbReference type="PROSITE" id="PS50835"/>
    </source>
</evidence>
<dbReference type="Pfam" id="PF07679">
    <property type="entry name" value="I-set"/>
    <property type="match status" value="3"/>
</dbReference>
<keyword evidence="7" id="KW-1185">Reference proteome</keyword>
<evidence type="ECO:0000313" key="7">
    <source>
        <dbReference type="Proteomes" id="UP000596742"/>
    </source>
</evidence>
<dbReference type="GO" id="GO:0005737">
    <property type="term" value="C:cytoplasm"/>
    <property type="evidence" value="ECO:0007669"/>
    <property type="project" value="UniProtKB-SubCell"/>
</dbReference>
<dbReference type="InterPro" id="IPR013098">
    <property type="entry name" value="Ig_I-set"/>
</dbReference>
<evidence type="ECO:0000256" key="3">
    <source>
        <dbReference type="ARBA" id="ARBA00022553"/>
    </source>
</evidence>
<keyword evidence="2" id="KW-0963">Cytoplasm</keyword>
<evidence type="ECO:0000256" key="1">
    <source>
        <dbReference type="ARBA" id="ARBA00004496"/>
    </source>
</evidence>
<comment type="subcellular location">
    <subcellularLocation>
        <location evidence="1">Cytoplasm</location>
    </subcellularLocation>
</comment>
<dbReference type="CDD" id="cd00096">
    <property type="entry name" value="Ig"/>
    <property type="match status" value="2"/>
</dbReference>
<feature type="non-terminal residue" evidence="6">
    <location>
        <position position="565"/>
    </location>
</feature>
<dbReference type="AlphaFoldDB" id="A0A8B6F9R6"/>
<dbReference type="InterPro" id="IPR036179">
    <property type="entry name" value="Ig-like_dom_sf"/>
</dbReference>
<feature type="domain" description="Ig-like" evidence="5">
    <location>
        <begin position="107"/>
        <end position="187"/>
    </location>
</feature>
<dbReference type="EMBL" id="UYJE01006556">
    <property type="protein sequence ID" value="VDI46962.1"/>
    <property type="molecule type" value="Genomic_DNA"/>
</dbReference>
<dbReference type="SMART" id="SM00408">
    <property type="entry name" value="IGc2"/>
    <property type="match status" value="3"/>
</dbReference>
<evidence type="ECO:0000256" key="4">
    <source>
        <dbReference type="ARBA" id="ARBA00023157"/>
    </source>
</evidence>
<dbReference type="OrthoDB" id="6159398at2759"/>
<dbReference type="InterPro" id="IPR003598">
    <property type="entry name" value="Ig_sub2"/>
</dbReference>
<dbReference type="InterPro" id="IPR003599">
    <property type="entry name" value="Ig_sub"/>
</dbReference>
<comment type="caution">
    <text evidence="6">The sequence shown here is derived from an EMBL/GenBank/DDBJ whole genome shotgun (WGS) entry which is preliminary data.</text>
</comment>
<keyword evidence="4" id="KW-1015">Disulfide bond</keyword>
<feature type="domain" description="Ig-like" evidence="5">
    <location>
        <begin position="17"/>
        <end position="101"/>
    </location>
</feature>
<dbReference type="Proteomes" id="UP000596742">
    <property type="component" value="Unassembled WGS sequence"/>
</dbReference>
<dbReference type="Gene3D" id="2.60.40.10">
    <property type="entry name" value="Immunoglobulins"/>
    <property type="match status" value="3"/>
</dbReference>
<dbReference type="InterPro" id="IPR007110">
    <property type="entry name" value="Ig-like_dom"/>
</dbReference>
<dbReference type="SUPFAM" id="SSF48726">
    <property type="entry name" value="Immunoglobulin"/>
    <property type="match status" value="3"/>
</dbReference>
<dbReference type="SUPFAM" id="SSF52540">
    <property type="entry name" value="P-loop containing nucleoside triphosphate hydrolases"/>
    <property type="match status" value="1"/>
</dbReference>
<sequence length="565" mass="64830">MHRNIGNRNAGSNEDVPLINPFLEEPNDIHCIEGKDAILTCKLRPDIPPVKWLKNDRELTQNEKYIISMEDTQHKFTIKNITESDSGDYSVQVGLFSKKIQLNITDPFLEELNDIHCIEGEDAILTCKLRPDIPPVKWLKNGRELTQNEKYIISKEDTQHKFTIKNTTESDSGDYSVQVGKFSKKIQLNITDYFLEDPYDIECIEGEDAIFSCKVWPKSPSGKWFKDDNEIKPSVYCIMSTVDTHYELKLRNTKPRDSGEYCVQVGKFSRKMHLKIKEIPREISADERNAYMDPIKSGEEVRQYVRIQVIGKDRVGKTSLVHRLLFLDEGKYKGKSTDGIDINRKCQIRTSDGEWIVGEVDTEKEIIKRILQAANIKQRGTDPVSELSLPIPADEKQMHNGQEPIQIKEKKIGTKTFNEHDEVPKLKDETQYASNTSAVSSTNLEENKLNMGENVEKQNNPDQIADSFTLSAQPQHLLSDKTDHITEAMMEKFNELILYARAKKEEMTSKGLIECGIWDFAGQKDYYASHQTFFTPHANYRLVADINEEIKAIKHDEELDFDSVG</sequence>
<organism evidence="6 7">
    <name type="scientific">Mytilus galloprovincialis</name>
    <name type="common">Mediterranean mussel</name>
    <dbReference type="NCBI Taxonomy" id="29158"/>
    <lineage>
        <taxon>Eukaryota</taxon>
        <taxon>Metazoa</taxon>
        <taxon>Spiralia</taxon>
        <taxon>Lophotrochozoa</taxon>
        <taxon>Mollusca</taxon>
        <taxon>Bivalvia</taxon>
        <taxon>Autobranchia</taxon>
        <taxon>Pteriomorphia</taxon>
        <taxon>Mytilida</taxon>
        <taxon>Mytiloidea</taxon>
        <taxon>Mytilidae</taxon>
        <taxon>Mytilinae</taxon>
        <taxon>Mytilus</taxon>
    </lineage>
</organism>
<accession>A0A8B6F9R6</accession>
<dbReference type="InterPro" id="IPR052385">
    <property type="entry name" value="Obscurin/Obscurin-like_Reg"/>
</dbReference>
<evidence type="ECO:0000256" key="2">
    <source>
        <dbReference type="ARBA" id="ARBA00022490"/>
    </source>
</evidence>
<dbReference type="InterPro" id="IPR027417">
    <property type="entry name" value="P-loop_NTPase"/>
</dbReference>
<protein>
    <recommendedName>
        <fullName evidence="5">Ig-like domain-containing protein</fullName>
    </recommendedName>
</protein>
<keyword evidence="3" id="KW-0597">Phosphoprotein</keyword>
<dbReference type="InterPro" id="IPR013783">
    <property type="entry name" value="Ig-like_fold"/>
</dbReference>
<evidence type="ECO:0000313" key="6">
    <source>
        <dbReference type="EMBL" id="VDI46962.1"/>
    </source>
</evidence>
<reference evidence="6" key="1">
    <citation type="submission" date="2018-11" db="EMBL/GenBank/DDBJ databases">
        <authorList>
            <person name="Alioto T."/>
            <person name="Alioto T."/>
        </authorList>
    </citation>
    <scope>NUCLEOTIDE SEQUENCE</scope>
</reference>
<dbReference type="PROSITE" id="PS50835">
    <property type="entry name" value="IG_LIKE"/>
    <property type="match status" value="2"/>
</dbReference>
<proteinExistence type="predicted"/>